<gene>
    <name evidence="1" type="ORF">DSCO28_31940</name>
</gene>
<accession>A0A5K7ZK71</accession>
<evidence type="ECO:0000313" key="2">
    <source>
        <dbReference type="Proteomes" id="UP000425960"/>
    </source>
</evidence>
<protein>
    <submittedName>
        <fullName evidence="1">Uncharacterized protein</fullName>
    </submittedName>
</protein>
<dbReference type="EMBL" id="AP021876">
    <property type="protein sequence ID" value="BBO82628.1"/>
    <property type="molecule type" value="Genomic_DNA"/>
</dbReference>
<dbReference type="AlphaFoldDB" id="A0A5K7ZK71"/>
<name>A0A5K7ZK71_9BACT</name>
<dbReference type="KEGG" id="dov:DSCO28_31940"/>
<organism evidence="1 2">
    <name type="scientific">Desulfosarcina ovata subsp. sediminis</name>
    <dbReference type="NCBI Taxonomy" id="885957"/>
    <lineage>
        <taxon>Bacteria</taxon>
        <taxon>Pseudomonadati</taxon>
        <taxon>Thermodesulfobacteriota</taxon>
        <taxon>Desulfobacteria</taxon>
        <taxon>Desulfobacterales</taxon>
        <taxon>Desulfosarcinaceae</taxon>
        <taxon>Desulfosarcina</taxon>
    </lineage>
</organism>
<proteinExistence type="predicted"/>
<sequence>MITAEAIDRHYAAGAPQTRHGRLDHGGLNPPIIVVKIVDDVIRRIMR</sequence>
<dbReference type="Proteomes" id="UP000425960">
    <property type="component" value="Chromosome"/>
</dbReference>
<reference evidence="1 2" key="1">
    <citation type="submission" date="2019-11" db="EMBL/GenBank/DDBJ databases">
        <title>Comparative genomics of hydrocarbon-degrading Desulfosarcina strains.</title>
        <authorList>
            <person name="Watanabe M."/>
            <person name="Kojima H."/>
            <person name="Fukui M."/>
        </authorList>
    </citation>
    <scope>NUCLEOTIDE SEQUENCE [LARGE SCALE GENOMIC DNA]</scope>
    <source>
        <strain evidence="1 2">28bB2T</strain>
    </source>
</reference>
<evidence type="ECO:0000313" key="1">
    <source>
        <dbReference type="EMBL" id="BBO82628.1"/>
    </source>
</evidence>